<dbReference type="InterPro" id="IPR036390">
    <property type="entry name" value="WH_DNA-bd_sf"/>
</dbReference>
<dbReference type="STRING" id="46914.JP75_04240"/>
<dbReference type="SMART" id="SM00866">
    <property type="entry name" value="UTRA"/>
    <property type="match status" value="1"/>
</dbReference>
<evidence type="ECO:0000256" key="3">
    <source>
        <dbReference type="ARBA" id="ARBA00023163"/>
    </source>
</evidence>
<evidence type="ECO:0000256" key="2">
    <source>
        <dbReference type="ARBA" id="ARBA00023125"/>
    </source>
</evidence>
<organism evidence="5 6">
    <name type="scientific">Devosia riboflavina</name>
    <dbReference type="NCBI Taxonomy" id="46914"/>
    <lineage>
        <taxon>Bacteria</taxon>
        <taxon>Pseudomonadati</taxon>
        <taxon>Pseudomonadota</taxon>
        <taxon>Alphaproteobacteria</taxon>
        <taxon>Hyphomicrobiales</taxon>
        <taxon>Devosiaceae</taxon>
        <taxon>Devosia</taxon>
    </lineage>
</organism>
<dbReference type="Gene3D" id="3.40.1410.10">
    <property type="entry name" value="Chorismate lyase-like"/>
    <property type="match status" value="1"/>
</dbReference>
<dbReference type="InterPro" id="IPR011663">
    <property type="entry name" value="UTRA"/>
</dbReference>
<evidence type="ECO:0000256" key="1">
    <source>
        <dbReference type="ARBA" id="ARBA00023015"/>
    </source>
</evidence>
<dbReference type="SMART" id="SM00345">
    <property type="entry name" value="HTH_GNTR"/>
    <property type="match status" value="1"/>
</dbReference>
<evidence type="ECO:0000313" key="5">
    <source>
        <dbReference type="EMBL" id="KFL32183.1"/>
    </source>
</evidence>
<evidence type="ECO:0000259" key="4">
    <source>
        <dbReference type="PROSITE" id="PS50949"/>
    </source>
</evidence>
<dbReference type="SUPFAM" id="SSF64288">
    <property type="entry name" value="Chorismate lyase-like"/>
    <property type="match status" value="1"/>
</dbReference>
<evidence type="ECO:0000313" key="6">
    <source>
        <dbReference type="Proteomes" id="UP000028981"/>
    </source>
</evidence>
<keyword evidence="6" id="KW-1185">Reference proteome</keyword>
<dbReference type="InterPro" id="IPR050679">
    <property type="entry name" value="Bact_HTH_transcr_reg"/>
</dbReference>
<dbReference type="Pfam" id="PF00392">
    <property type="entry name" value="GntR"/>
    <property type="match status" value="1"/>
</dbReference>
<dbReference type="InterPro" id="IPR000524">
    <property type="entry name" value="Tscrpt_reg_HTH_GntR"/>
</dbReference>
<comment type="caution">
    <text evidence="5">The sequence shown here is derived from an EMBL/GenBank/DDBJ whole genome shotgun (WGS) entry which is preliminary data.</text>
</comment>
<dbReference type="GO" id="GO:0003677">
    <property type="term" value="F:DNA binding"/>
    <property type="evidence" value="ECO:0007669"/>
    <property type="project" value="UniProtKB-KW"/>
</dbReference>
<keyword evidence="1" id="KW-0805">Transcription regulation</keyword>
<dbReference type="PANTHER" id="PTHR44846">
    <property type="entry name" value="MANNOSYL-D-GLYCERATE TRANSPORT/METABOLISM SYSTEM REPRESSOR MNGR-RELATED"/>
    <property type="match status" value="1"/>
</dbReference>
<reference evidence="5 6" key="1">
    <citation type="submission" date="2014-08" db="EMBL/GenBank/DDBJ databases">
        <authorList>
            <person name="Hassan Y.I."/>
            <person name="Lepp D."/>
            <person name="Zhou T."/>
        </authorList>
    </citation>
    <scope>NUCLEOTIDE SEQUENCE [LARGE SCALE GENOMIC DNA]</scope>
    <source>
        <strain evidence="5 6">IFO13584</strain>
    </source>
</reference>
<dbReference type="PANTHER" id="PTHR44846:SF16">
    <property type="entry name" value="TRANSCRIPTIONAL REGULATOR PHNF-RELATED"/>
    <property type="match status" value="1"/>
</dbReference>
<dbReference type="RefSeq" id="WP_035079637.1">
    <property type="nucleotide sequence ID" value="NZ_JQGC01000003.1"/>
</dbReference>
<dbReference type="AlphaFoldDB" id="A0A087M5N0"/>
<dbReference type="CDD" id="cd07377">
    <property type="entry name" value="WHTH_GntR"/>
    <property type="match status" value="1"/>
</dbReference>
<dbReference type="SUPFAM" id="SSF46785">
    <property type="entry name" value="Winged helix' DNA-binding domain"/>
    <property type="match status" value="1"/>
</dbReference>
<sequence>MSGFEGAATMLDADSPEPLWRQAAEVIRNQIASGKLAAGGRIPAERDLLEQLSISRVTLRRALQSLVEDGVLTSSHGRGWYVSADAPREFPNTLESFSETAARLGLIPSSDLLRAEIRPATLDEAEILSIAPGIALFHLDRIRRLDGVPVAVDTSYFPATLRSDFSGVDFRDSSLFQLLLEAGVDLSRGETTIEARAADAELAGHLGIEPGKPILAMQQLIVDAAGKPVLSSTVRYVGDRYRLRTSFSRSRKAGSRS</sequence>
<gene>
    <name evidence="5" type="ORF">JP75_04240</name>
</gene>
<dbReference type="PRINTS" id="PR00035">
    <property type="entry name" value="HTHGNTR"/>
</dbReference>
<name>A0A087M5N0_9HYPH</name>
<dbReference type="OrthoDB" id="7334968at2"/>
<dbReference type="EMBL" id="JQGC01000003">
    <property type="protein sequence ID" value="KFL32183.1"/>
    <property type="molecule type" value="Genomic_DNA"/>
</dbReference>
<dbReference type="InterPro" id="IPR028978">
    <property type="entry name" value="Chorismate_lyase_/UTRA_dom_sf"/>
</dbReference>
<dbReference type="Pfam" id="PF07702">
    <property type="entry name" value="UTRA"/>
    <property type="match status" value="1"/>
</dbReference>
<dbReference type="InterPro" id="IPR036388">
    <property type="entry name" value="WH-like_DNA-bd_sf"/>
</dbReference>
<dbReference type="GO" id="GO:0003700">
    <property type="term" value="F:DNA-binding transcription factor activity"/>
    <property type="evidence" value="ECO:0007669"/>
    <property type="project" value="InterPro"/>
</dbReference>
<keyword evidence="3" id="KW-0804">Transcription</keyword>
<accession>A0A087M5N0</accession>
<keyword evidence="2" id="KW-0238">DNA-binding</keyword>
<protein>
    <submittedName>
        <fullName evidence="5">GntR family transcriptional regulator</fullName>
    </submittedName>
</protein>
<feature type="domain" description="HTH gntR-type" evidence="4">
    <location>
        <begin position="17"/>
        <end position="85"/>
    </location>
</feature>
<dbReference type="PROSITE" id="PS50949">
    <property type="entry name" value="HTH_GNTR"/>
    <property type="match status" value="1"/>
</dbReference>
<dbReference type="Proteomes" id="UP000028981">
    <property type="component" value="Unassembled WGS sequence"/>
</dbReference>
<proteinExistence type="predicted"/>
<dbReference type="Gene3D" id="1.10.10.10">
    <property type="entry name" value="Winged helix-like DNA-binding domain superfamily/Winged helix DNA-binding domain"/>
    <property type="match status" value="1"/>
</dbReference>